<keyword evidence="2" id="KW-1185">Reference proteome</keyword>
<proteinExistence type="predicted"/>
<evidence type="ECO:0000313" key="1">
    <source>
        <dbReference type="EMBL" id="KAJ8353820.1"/>
    </source>
</evidence>
<name>A0A9Q1IT67_SYNKA</name>
<accession>A0A9Q1IT67</accession>
<protein>
    <submittedName>
        <fullName evidence="1">Uncharacterized protein</fullName>
    </submittedName>
</protein>
<comment type="caution">
    <text evidence="1">The sequence shown here is derived from an EMBL/GenBank/DDBJ whole genome shotgun (WGS) entry which is preliminary data.</text>
</comment>
<dbReference type="AlphaFoldDB" id="A0A9Q1IT67"/>
<dbReference type="Proteomes" id="UP001152622">
    <property type="component" value="Chromosome 7"/>
</dbReference>
<dbReference type="EMBL" id="JAINUF010000007">
    <property type="protein sequence ID" value="KAJ8353820.1"/>
    <property type="molecule type" value="Genomic_DNA"/>
</dbReference>
<gene>
    <name evidence="1" type="ORF">SKAU_G00213870</name>
</gene>
<organism evidence="1 2">
    <name type="scientific">Synaphobranchus kaupii</name>
    <name type="common">Kaup's arrowtooth eel</name>
    <dbReference type="NCBI Taxonomy" id="118154"/>
    <lineage>
        <taxon>Eukaryota</taxon>
        <taxon>Metazoa</taxon>
        <taxon>Chordata</taxon>
        <taxon>Craniata</taxon>
        <taxon>Vertebrata</taxon>
        <taxon>Euteleostomi</taxon>
        <taxon>Actinopterygii</taxon>
        <taxon>Neopterygii</taxon>
        <taxon>Teleostei</taxon>
        <taxon>Anguilliformes</taxon>
        <taxon>Synaphobranchidae</taxon>
        <taxon>Synaphobranchus</taxon>
    </lineage>
</organism>
<reference evidence="1" key="1">
    <citation type="journal article" date="2023" name="Science">
        <title>Genome structures resolve the early diversification of teleost fishes.</title>
        <authorList>
            <person name="Parey E."/>
            <person name="Louis A."/>
            <person name="Montfort J."/>
            <person name="Bouchez O."/>
            <person name="Roques C."/>
            <person name="Iampietro C."/>
            <person name="Lluch J."/>
            <person name="Castinel A."/>
            <person name="Donnadieu C."/>
            <person name="Desvignes T."/>
            <person name="Floi Bucao C."/>
            <person name="Jouanno E."/>
            <person name="Wen M."/>
            <person name="Mejri S."/>
            <person name="Dirks R."/>
            <person name="Jansen H."/>
            <person name="Henkel C."/>
            <person name="Chen W.J."/>
            <person name="Zahm M."/>
            <person name="Cabau C."/>
            <person name="Klopp C."/>
            <person name="Thompson A.W."/>
            <person name="Robinson-Rechavi M."/>
            <person name="Braasch I."/>
            <person name="Lecointre G."/>
            <person name="Bobe J."/>
            <person name="Postlethwait J.H."/>
            <person name="Berthelot C."/>
            <person name="Roest Crollius H."/>
            <person name="Guiguen Y."/>
        </authorList>
    </citation>
    <scope>NUCLEOTIDE SEQUENCE</scope>
    <source>
        <strain evidence="1">WJC10195</strain>
    </source>
</reference>
<evidence type="ECO:0000313" key="2">
    <source>
        <dbReference type="Proteomes" id="UP001152622"/>
    </source>
</evidence>
<sequence length="130" mass="13921">MSDKAGSYVCWNGKHSCCFSNKGDYGGGRPGAPTIIAWPRYTEGPCSRGTTLLTSQSRAWETGTTDRCFLAQVSALPPTSPLQLKSNQKRTFLTTEEQNKHLACSAVSVPTPVLSAVTNTLDSCHCLAHG</sequence>